<organism evidence="1 2">
    <name type="scientific">Paenibacillus elgii</name>
    <dbReference type="NCBI Taxonomy" id="189691"/>
    <lineage>
        <taxon>Bacteria</taxon>
        <taxon>Bacillati</taxon>
        <taxon>Bacillota</taxon>
        <taxon>Bacilli</taxon>
        <taxon>Bacillales</taxon>
        <taxon>Paenibacillaceae</taxon>
        <taxon>Paenibacillus</taxon>
    </lineage>
</organism>
<reference evidence="2" key="1">
    <citation type="submission" date="2016-01" db="EMBL/GenBank/DDBJ databases">
        <title>Draft genome of Chromobacterium sp. F49.</title>
        <authorList>
            <person name="Hong K.W."/>
        </authorList>
    </citation>
    <scope>NUCLEOTIDE SEQUENCE [LARGE SCALE GENOMIC DNA]</scope>
    <source>
        <strain evidence="2">M63</strain>
    </source>
</reference>
<dbReference type="Proteomes" id="UP000076563">
    <property type="component" value="Unassembled WGS sequence"/>
</dbReference>
<proteinExistence type="predicted"/>
<dbReference type="EMBL" id="LQRA01000078">
    <property type="protein sequence ID" value="KZE74382.1"/>
    <property type="molecule type" value="Genomic_DNA"/>
</dbReference>
<dbReference type="AlphaFoldDB" id="A0A165QBR5"/>
<evidence type="ECO:0000313" key="2">
    <source>
        <dbReference type="Proteomes" id="UP000076563"/>
    </source>
</evidence>
<comment type="caution">
    <text evidence="1">The sequence shown here is derived from an EMBL/GenBank/DDBJ whole genome shotgun (WGS) entry which is preliminary data.</text>
</comment>
<evidence type="ECO:0000313" key="1">
    <source>
        <dbReference type="EMBL" id="KZE74382.1"/>
    </source>
</evidence>
<dbReference type="RefSeq" id="WP_063185670.1">
    <property type="nucleotide sequence ID" value="NZ_LQRA01000078.1"/>
</dbReference>
<dbReference type="Gene3D" id="1.10.30.50">
    <property type="match status" value="1"/>
</dbReference>
<sequence>MNMIVNPKDPIVRYAILEAHKFICYYSKNVLNMFNMTIDHIIPTSCKGELKEIEASMKKRNNDFEFNHLYNLVPATWDINNLKGDQYDAEFAILLINKAKEKAKGILKRIDQLRKFKDFEKYLSMISSYLINSNDPKQEMLKFFDLLPDQFGPFEELKEVTDHTYFRSQSSVKIMASLPQEFRQCGSCCFEFRSAFISDCMITLNHKQIIEQLFVGLNTAHNYEKRGFVDSKHYRLSNMYYIQLGNNRFLLNGTEVDELCKIIDDFGEVYISRFKAIEENWGTLSFNKFNPVTYSVKLVKIKRCLWKKMMDFSWEFDFQNGVSEWHIFNRRSGSIMIYRNHTVFADLEPEKADSYHDESYMNPDDTLWIVWKRYENPIPDADTSWSAEQTYSWLTEKFIPYVIYYYDYVKKKKSLFEITPKFEFFLKEEFKSEHIILDTGVAVNKRFINGYFENIQHANDLLGEIYALQLFLNSNPKINISNEEIRNIFFGIRDVLLNIEIPDYSYDYIGKKIAGSNKGKHFNQTDVIALIKSKLEHNDDDVSLGYIEGLLKCYIEALKSKSSLTHLKKPVIYELINLLKSIWNKYYLVNYIVRIGGKNV</sequence>
<accession>A0A165QBR5</accession>
<gene>
    <name evidence="1" type="ORF">AV654_29270</name>
</gene>
<protein>
    <submittedName>
        <fullName evidence="1">Uncharacterized protein</fullName>
    </submittedName>
</protein>
<name>A0A165QBR5_9BACL</name>
<dbReference type="OrthoDB" id="5134836at2"/>
<keyword evidence="2" id="KW-1185">Reference proteome</keyword>